<organism evidence="1 2">
    <name type="scientific">Wickerhamomyces pijperi</name>
    <name type="common">Yeast</name>
    <name type="synonym">Pichia pijperi</name>
    <dbReference type="NCBI Taxonomy" id="599730"/>
    <lineage>
        <taxon>Eukaryota</taxon>
        <taxon>Fungi</taxon>
        <taxon>Dikarya</taxon>
        <taxon>Ascomycota</taxon>
        <taxon>Saccharomycotina</taxon>
        <taxon>Saccharomycetes</taxon>
        <taxon>Phaffomycetales</taxon>
        <taxon>Wickerhamomycetaceae</taxon>
        <taxon>Wickerhamomyces</taxon>
    </lineage>
</organism>
<sequence>MFFKEVPYKDNKDPLVMWTGYDGTILICTRVGGWPRAVNSGLSRSGESVEFKDSELEEVVVVVDSLVEAVLM</sequence>
<proteinExistence type="predicted"/>
<gene>
    <name evidence="1" type="ORF">WICPIJ_005254</name>
</gene>
<dbReference type="Proteomes" id="UP000774326">
    <property type="component" value="Unassembled WGS sequence"/>
</dbReference>
<reference evidence="1" key="2">
    <citation type="submission" date="2021-01" db="EMBL/GenBank/DDBJ databases">
        <authorList>
            <person name="Schikora-Tamarit M.A."/>
        </authorList>
    </citation>
    <scope>NUCLEOTIDE SEQUENCE</scope>
    <source>
        <strain evidence="1">CBS2887</strain>
    </source>
</reference>
<keyword evidence="2" id="KW-1185">Reference proteome</keyword>
<comment type="caution">
    <text evidence="1">The sequence shown here is derived from an EMBL/GenBank/DDBJ whole genome shotgun (WGS) entry which is preliminary data.</text>
</comment>
<evidence type="ECO:0000313" key="1">
    <source>
        <dbReference type="EMBL" id="KAH3683779.1"/>
    </source>
</evidence>
<reference evidence="1" key="1">
    <citation type="journal article" date="2021" name="Open Biol.">
        <title>Shared evolutionary footprints suggest mitochondrial oxidative damage underlies multiple complex I losses in fungi.</title>
        <authorList>
            <person name="Schikora-Tamarit M.A."/>
            <person name="Marcet-Houben M."/>
            <person name="Nosek J."/>
            <person name="Gabaldon T."/>
        </authorList>
    </citation>
    <scope>NUCLEOTIDE SEQUENCE</scope>
    <source>
        <strain evidence="1">CBS2887</strain>
    </source>
</reference>
<evidence type="ECO:0000313" key="2">
    <source>
        <dbReference type="Proteomes" id="UP000774326"/>
    </source>
</evidence>
<accession>A0A9P8TM46</accession>
<protein>
    <submittedName>
        <fullName evidence="1">Uncharacterized protein</fullName>
    </submittedName>
</protein>
<name>A0A9P8TM46_WICPI</name>
<dbReference type="EMBL" id="JAEUBG010002958">
    <property type="protein sequence ID" value="KAH3683779.1"/>
    <property type="molecule type" value="Genomic_DNA"/>
</dbReference>
<dbReference type="AlphaFoldDB" id="A0A9P8TM46"/>